<feature type="compositionally biased region" description="Acidic residues" evidence="1">
    <location>
        <begin position="397"/>
        <end position="409"/>
    </location>
</feature>
<feature type="region of interest" description="Disordered" evidence="1">
    <location>
        <begin position="395"/>
        <end position="472"/>
    </location>
</feature>
<feature type="compositionally biased region" description="Basic and acidic residues" evidence="1">
    <location>
        <begin position="410"/>
        <end position="443"/>
    </location>
</feature>
<accession>A0A0N1HWG7</accession>
<evidence type="ECO:0000313" key="3">
    <source>
        <dbReference type="Proteomes" id="UP000038010"/>
    </source>
</evidence>
<feature type="compositionally biased region" description="Low complexity" evidence="1">
    <location>
        <begin position="199"/>
        <end position="210"/>
    </location>
</feature>
<dbReference type="GO" id="GO:0005544">
    <property type="term" value="F:calcium-dependent phospholipid binding"/>
    <property type="evidence" value="ECO:0007669"/>
    <property type="project" value="InterPro"/>
</dbReference>
<feature type="compositionally biased region" description="Basic and acidic residues" evidence="1">
    <location>
        <begin position="261"/>
        <end position="324"/>
    </location>
</feature>
<feature type="compositionally biased region" description="Basic and acidic residues" evidence="1">
    <location>
        <begin position="19"/>
        <end position="50"/>
    </location>
</feature>
<dbReference type="Proteomes" id="UP000038010">
    <property type="component" value="Unassembled WGS sequence"/>
</dbReference>
<sequence length="806" mass="91477">MSSHLSVRDERRSRSKSPGGRDRDRSRSHSRDNRDRSPARPDRRSSKYDESESESEESDYDRRRRDKRSGGGGGRYEDDEEDRRRGGSGKKSSRHKDSDSEEDERYKSRSSKSSRRDPSVSDDDRRHDRRRDKKRSDSDDDRKGGGRRERDRDWEREKEKERDRAKHRKKQAYESDSSSSEEEPASRKSKDRKGSQPAVNGYGQPVYGYPPGYGPPNGYPVDPRFAPPPGQYMPPPDAGQRAGSFSGPPPNSRYVPPGYYDDSHRHPEERERERERERPRKDKRYEDDSYDRRSSKDDRRDRDHDRSDGRHDRDRRDRKYHDDSSSPELVTKKLGKLAVGGAAGAATLGVGLGAAQHAMGNGKPPASPLLEAYKGTYQSISPMPSALVLSKHKNDSDLSDFDLDSDDSRDENADLKRKIKKLEQEKERHAKEDRKREGKRDEIMEISPRSTRDDDLHVHSKGPRGRADSDVSTMVITPGGVRNKKKVSFYDADDDAKKIAAALEGTHRPPHVKPLIQILPGLSDDDIMALRLSYKNHAKVGGQGINIAKHIKMRVPGNLGKAATPRLWAAGSPKHTGPTAGTKESLMGRSNSDIREIKNCFKDKRYGDDLERCMKAELKADKFRTAILLALEERRMPESNPLNSKLVMEDCRELYRSLAGAGGESAMISIIVVRSDAHLREVMKAFEKAYEVNFARAMIEKSRNLVGETLAHILNGALNRPMRDALLLHQAIAETQPGKERAELLISRLVRLHWEPKHLERVKQQYENRYGRSVEGAIRKEVLAGMKTEEGRHWSEFCVELAASSA</sequence>
<dbReference type="PANTHER" id="PTHR10502:SF107">
    <property type="entry name" value="ANNEXIN ANXC4 (AFU_ORTHOLOGUE AFUA_3G07020)"/>
    <property type="match status" value="1"/>
</dbReference>
<comment type="caution">
    <text evidence="2">The sequence shown here is derived from an EMBL/GenBank/DDBJ whole genome shotgun (WGS) entry which is preliminary data.</text>
</comment>
<evidence type="ECO:0008006" key="4">
    <source>
        <dbReference type="Google" id="ProtNLM"/>
    </source>
</evidence>
<protein>
    <recommendedName>
        <fullName evidence="4">Annexin A7</fullName>
    </recommendedName>
</protein>
<dbReference type="GO" id="GO:0012506">
    <property type="term" value="C:vesicle membrane"/>
    <property type="evidence" value="ECO:0007669"/>
    <property type="project" value="TreeGrafter"/>
</dbReference>
<dbReference type="AlphaFoldDB" id="A0A0N1HWG7"/>
<dbReference type="GO" id="GO:0005886">
    <property type="term" value="C:plasma membrane"/>
    <property type="evidence" value="ECO:0007669"/>
    <property type="project" value="TreeGrafter"/>
</dbReference>
<feature type="region of interest" description="Disordered" evidence="1">
    <location>
        <begin position="1"/>
        <end position="330"/>
    </location>
</feature>
<feature type="compositionally biased region" description="Basic and acidic residues" evidence="1">
    <location>
        <begin position="134"/>
        <end position="164"/>
    </location>
</feature>
<dbReference type="GO" id="GO:0005634">
    <property type="term" value="C:nucleus"/>
    <property type="evidence" value="ECO:0007669"/>
    <property type="project" value="TreeGrafter"/>
</dbReference>
<dbReference type="SUPFAM" id="SSF47874">
    <property type="entry name" value="Annexin"/>
    <property type="match status" value="1"/>
</dbReference>
<dbReference type="STRING" id="1664694.A0A0N1HWG7"/>
<feature type="compositionally biased region" description="Pro residues" evidence="1">
    <location>
        <begin position="225"/>
        <end position="237"/>
    </location>
</feature>
<dbReference type="GO" id="GO:0001786">
    <property type="term" value="F:phosphatidylserine binding"/>
    <property type="evidence" value="ECO:0007669"/>
    <property type="project" value="TreeGrafter"/>
</dbReference>
<dbReference type="VEuPathDB" id="FungiDB:AB675_8247"/>
<dbReference type="RefSeq" id="XP_018004490.1">
    <property type="nucleotide sequence ID" value="XM_018148678.1"/>
</dbReference>
<dbReference type="PANTHER" id="PTHR10502">
    <property type="entry name" value="ANNEXIN"/>
    <property type="match status" value="1"/>
</dbReference>
<dbReference type="GO" id="GO:0005509">
    <property type="term" value="F:calcium ion binding"/>
    <property type="evidence" value="ECO:0007669"/>
    <property type="project" value="InterPro"/>
</dbReference>
<proteinExistence type="predicted"/>
<keyword evidence="3" id="KW-1185">Reference proteome</keyword>
<name>A0A0N1HWG7_9EURO</name>
<feature type="compositionally biased region" description="Basic and acidic residues" evidence="1">
    <location>
        <begin position="184"/>
        <end position="194"/>
    </location>
</feature>
<organism evidence="2 3">
    <name type="scientific">Cyphellophora attinorum</name>
    <dbReference type="NCBI Taxonomy" id="1664694"/>
    <lineage>
        <taxon>Eukaryota</taxon>
        <taxon>Fungi</taxon>
        <taxon>Dikarya</taxon>
        <taxon>Ascomycota</taxon>
        <taxon>Pezizomycotina</taxon>
        <taxon>Eurotiomycetes</taxon>
        <taxon>Chaetothyriomycetidae</taxon>
        <taxon>Chaetothyriales</taxon>
        <taxon>Cyphellophoraceae</taxon>
        <taxon>Cyphellophora</taxon>
    </lineage>
</organism>
<reference evidence="2 3" key="1">
    <citation type="submission" date="2015-06" db="EMBL/GenBank/DDBJ databases">
        <title>Draft genome of the ant-associated black yeast Phialophora attae CBS 131958.</title>
        <authorList>
            <person name="Moreno L.F."/>
            <person name="Stielow B.J."/>
            <person name="de Hoog S."/>
            <person name="Vicente V.A."/>
            <person name="Weiss V.A."/>
            <person name="de Vries M."/>
            <person name="Cruz L.M."/>
            <person name="Souza E.M."/>
        </authorList>
    </citation>
    <scope>NUCLEOTIDE SEQUENCE [LARGE SCALE GENOMIC DNA]</scope>
    <source>
        <strain evidence="2 3">CBS 131958</strain>
    </source>
</reference>
<dbReference type="EMBL" id="LFJN01000003">
    <property type="protein sequence ID" value="KPI44527.1"/>
    <property type="molecule type" value="Genomic_DNA"/>
</dbReference>
<evidence type="ECO:0000313" key="2">
    <source>
        <dbReference type="EMBL" id="KPI44527.1"/>
    </source>
</evidence>
<dbReference type="GO" id="GO:0005737">
    <property type="term" value="C:cytoplasm"/>
    <property type="evidence" value="ECO:0007669"/>
    <property type="project" value="TreeGrafter"/>
</dbReference>
<gene>
    <name evidence="2" type="ORF">AB675_8247</name>
</gene>
<dbReference type="OrthoDB" id="2134400at2759"/>
<feature type="compositionally biased region" description="Basic and acidic residues" evidence="1">
    <location>
        <begin position="114"/>
        <end position="126"/>
    </location>
</feature>
<dbReference type="GeneID" id="28740558"/>
<feature type="compositionally biased region" description="Basic and acidic residues" evidence="1">
    <location>
        <begin position="1"/>
        <end position="12"/>
    </location>
</feature>
<dbReference type="Gene3D" id="1.10.220.10">
    <property type="entry name" value="Annexin"/>
    <property type="match status" value="3"/>
</dbReference>
<evidence type="ECO:0000256" key="1">
    <source>
        <dbReference type="SAM" id="MobiDB-lite"/>
    </source>
</evidence>
<dbReference type="InterPro" id="IPR037104">
    <property type="entry name" value="Annexin_sf"/>
</dbReference>